<evidence type="ECO:0000313" key="6">
    <source>
        <dbReference type="Proteomes" id="UP000644727"/>
    </source>
</evidence>
<dbReference type="Pfam" id="PF01656">
    <property type="entry name" value="CbiA"/>
    <property type="match status" value="1"/>
</dbReference>
<gene>
    <name evidence="5" type="ORF">IOE58_04005</name>
</gene>
<evidence type="ECO:0000256" key="1">
    <source>
        <dbReference type="ARBA" id="ARBA00022741"/>
    </source>
</evidence>
<dbReference type="InterPro" id="IPR027417">
    <property type="entry name" value="P-loop_NTPase"/>
</dbReference>
<dbReference type="RefSeq" id="WP_193865124.1">
    <property type="nucleotide sequence ID" value="NZ_JADEYR010000002.1"/>
</dbReference>
<evidence type="ECO:0000256" key="3">
    <source>
        <dbReference type="SAM" id="MobiDB-lite"/>
    </source>
</evidence>
<dbReference type="EC" id="2.7.10.2" evidence="5"/>
<dbReference type="GO" id="GO:0004715">
    <property type="term" value="F:non-membrane spanning protein tyrosine kinase activity"/>
    <property type="evidence" value="ECO:0007669"/>
    <property type="project" value="UniProtKB-EC"/>
</dbReference>
<evidence type="ECO:0000313" key="5">
    <source>
        <dbReference type="EMBL" id="MBE9403390.1"/>
    </source>
</evidence>
<protein>
    <submittedName>
        <fullName evidence="5">Polysaccharide biosynthesis tyrosine autokinase</fullName>
        <ecNumber evidence="5">2.7.10.2</ecNumber>
    </submittedName>
</protein>
<sequence>MTIEDFLRLLLRNAVWLILLTVLGAAAGYGFSYTKAPVYQASALGFVRGASGAGNDPMNSTQGQYSKAQFYLPLFQTRAVGQTIVDELGMDASPDAVAGSLATSLDPNAPIITVTASAGSPEDASAIANASIEAVAAEAEMLEPGNGDRLVPYQSAITPGAPSSPDREKYLMVGAAAGLLAAMALAVLRSRNDSRLRTVDQLTDQLHVPVLGVLPDMKDFTRSKSGTLPEPKTFQSREALRKLRTNLRFVDVDNPPRSIVITSSAPAEGKSVVSANLARVIAGTGQPTLLIDADLRRPQVAKEFGIDGGVGLSQLLAGAVSLDDVIHEVPGSLLSVLPAGQIPPNPSELLGSRRMQDMIRELGRHYFVVIDAPPVLAVTDAQLLTRHADGAVLVAVAGRTRVEGLSRAVEAIEKVAGTVFGVVLNRASTSRLKRIAYGDAEYGYSPYGDGSKRYAYGSANGWETGPQAELEVPDDVVTAPVPEALVVEAGETPAAPARSRHRGGRRSVPPEETTQLPGHGASTARRWPAAGDGSTGQDGRK</sequence>
<dbReference type="CDD" id="cd05387">
    <property type="entry name" value="BY-kinase"/>
    <property type="match status" value="1"/>
</dbReference>
<dbReference type="SUPFAM" id="SSF52540">
    <property type="entry name" value="P-loop containing nucleoside triphosphate hydrolases"/>
    <property type="match status" value="1"/>
</dbReference>
<keyword evidence="5" id="KW-0808">Transferase</keyword>
<dbReference type="Gene3D" id="3.40.50.300">
    <property type="entry name" value="P-loop containing nucleotide triphosphate hydrolases"/>
    <property type="match status" value="1"/>
</dbReference>
<dbReference type="PANTHER" id="PTHR32309:SF13">
    <property type="entry name" value="FERRIC ENTEROBACTIN TRANSPORT PROTEIN FEPE"/>
    <property type="match status" value="1"/>
</dbReference>
<evidence type="ECO:0000256" key="2">
    <source>
        <dbReference type="ARBA" id="ARBA00022840"/>
    </source>
</evidence>
<proteinExistence type="predicted"/>
<name>A0ABR9W099_9MICO</name>
<feature type="region of interest" description="Disordered" evidence="3">
    <location>
        <begin position="487"/>
        <end position="541"/>
    </location>
</feature>
<dbReference type="Proteomes" id="UP000644727">
    <property type="component" value="Unassembled WGS sequence"/>
</dbReference>
<keyword evidence="1" id="KW-0547">Nucleotide-binding</keyword>
<reference evidence="5 6" key="1">
    <citation type="submission" date="2020-10" db="EMBL/GenBank/DDBJ databases">
        <title>Draft genome and description of Brachybacterium epidermidis sp nov.</title>
        <authorList>
            <person name="Boxberger M."/>
            <person name="La Scola B."/>
        </authorList>
    </citation>
    <scope>NUCLEOTIDE SEQUENCE [LARGE SCALE GENOMIC DNA]</scope>
    <source>
        <strain evidence="5 6">Marseille-Q2903</strain>
    </source>
</reference>
<organism evidence="5 6">
    <name type="scientific">Brachybacterium epidermidis</name>
    <dbReference type="NCBI Taxonomy" id="2781983"/>
    <lineage>
        <taxon>Bacteria</taxon>
        <taxon>Bacillati</taxon>
        <taxon>Actinomycetota</taxon>
        <taxon>Actinomycetes</taxon>
        <taxon>Micrococcales</taxon>
        <taxon>Dermabacteraceae</taxon>
        <taxon>Brachybacterium</taxon>
    </lineage>
</organism>
<dbReference type="NCBIfam" id="TIGR01007">
    <property type="entry name" value="eps_fam"/>
    <property type="match status" value="1"/>
</dbReference>
<evidence type="ECO:0000259" key="4">
    <source>
        <dbReference type="Pfam" id="PF01656"/>
    </source>
</evidence>
<comment type="caution">
    <text evidence="5">The sequence shown here is derived from an EMBL/GenBank/DDBJ whole genome shotgun (WGS) entry which is preliminary data.</text>
</comment>
<keyword evidence="2" id="KW-0067">ATP-binding</keyword>
<dbReference type="InterPro" id="IPR002586">
    <property type="entry name" value="CobQ/CobB/MinD/ParA_Nub-bd_dom"/>
</dbReference>
<dbReference type="InterPro" id="IPR005702">
    <property type="entry name" value="Wzc-like_C"/>
</dbReference>
<accession>A0ABR9W099</accession>
<feature type="domain" description="CobQ/CobB/MinD/ParA nucleotide binding" evidence="4">
    <location>
        <begin position="259"/>
        <end position="431"/>
    </location>
</feature>
<dbReference type="PANTHER" id="PTHR32309">
    <property type="entry name" value="TYROSINE-PROTEIN KINASE"/>
    <property type="match status" value="1"/>
</dbReference>
<keyword evidence="6" id="KW-1185">Reference proteome</keyword>
<dbReference type="InterPro" id="IPR050445">
    <property type="entry name" value="Bact_polysacc_biosynth/exp"/>
</dbReference>
<dbReference type="EMBL" id="JADEYR010000002">
    <property type="protein sequence ID" value="MBE9403390.1"/>
    <property type="molecule type" value="Genomic_DNA"/>
</dbReference>